<dbReference type="PANTHER" id="PTHR35011">
    <property type="entry name" value="2,3-DIKETO-L-GULONATE TRAP TRANSPORTER SMALL PERMEASE PROTEIN YIAM"/>
    <property type="match status" value="1"/>
</dbReference>
<sequence>MLTRISNAIVKVTELGLWLGFLAMVVTVGLQVGARNLLKLPLIWTLDLAQLLFSWLIFIGAAVAFRRGAHYVVDLWPETWARFHLVLEIISILTSALVIYVLIVHGWTLVEIRSTSNVPSLGISHSWMFLPMPICGVLMLIFLVEAVQNMVRRGAQ</sequence>
<dbReference type="RefSeq" id="WP_009452067.1">
    <property type="nucleotide sequence ID" value="NZ_AMSI01000015.1"/>
</dbReference>
<protein>
    <recommendedName>
        <fullName evidence="9">TRAP transporter small permease protein</fullName>
    </recommendedName>
</protein>
<dbReference type="eggNOG" id="COG3090">
    <property type="taxonomic scope" value="Bacteria"/>
</dbReference>
<evidence type="ECO:0000256" key="7">
    <source>
        <dbReference type="ARBA" id="ARBA00023136"/>
    </source>
</evidence>
<keyword evidence="3" id="KW-1003">Cell membrane</keyword>
<feature type="transmembrane region" description="Helical" evidence="9">
    <location>
        <begin position="127"/>
        <end position="147"/>
    </location>
</feature>
<dbReference type="PANTHER" id="PTHR35011:SF2">
    <property type="entry name" value="2,3-DIKETO-L-GULONATE TRAP TRANSPORTER SMALL PERMEASE PROTEIN YIAM"/>
    <property type="match status" value="1"/>
</dbReference>
<evidence type="ECO:0000256" key="1">
    <source>
        <dbReference type="ARBA" id="ARBA00004429"/>
    </source>
</evidence>
<dbReference type="InterPro" id="IPR055348">
    <property type="entry name" value="DctQ"/>
</dbReference>
<feature type="domain" description="Tripartite ATP-independent periplasmic transporters DctQ component" evidence="10">
    <location>
        <begin position="24"/>
        <end position="152"/>
    </location>
</feature>
<comment type="similarity">
    <text evidence="8 9">Belongs to the TRAP transporter small permease family.</text>
</comment>
<evidence type="ECO:0000256" key="2">
    <source>
        <dbReference type="ARBA" id="ARBA00022448"/>
    </source>
</evidence>
<proteinExistence type="inferred from homology"/>
<dbReference type="EMBL" id="AMSI01000015">
    <property type="protein sequence ID" value="EKF40781.1"/>
    <property type="molecule type" value="Genomic_DNA"/>
</dbReference>
<dbReference type="Proteomes" id="UP000007374">
    <property type="component" value="Unassembled WGS sequence"/>
</dbReference>
<organism evidence="11 12">
    <name type="scientific">Nitratireductor indicus C115</name>
    <dbReference type="NCBI Taxonomy" id="1231190"/>
    <lineage>
        <taxon>Bacteria</taxon>
        <taxon>Pseudomonadati</taxon>
        <taxon>Pseudomonadota</taxon>
        <taxon>Alphaproteobacteria</taxon>
        <taxon>Hyphomicrobiales</taxon>
        <taxon>Phyllobacteriaceae</taxon>
        <taxon>Nitratireductor</taxon>
    </lineage>
</organism>
<keyword evidence="6 9" id="KW-1133">Transmembrane helix</keyword>
<dbReference type="GO" id="GO:0005886">
    <property type="term" value="C:plasma membrane"/>
    <property type="evidence" value="ECO:0007669"/>
    <property type="project" value="UniProtKB-SubCell"/>
</dbReference>
<keyword evidence="5 9" id="KW-0812">Transmembrane</keyword>
<evidence type="ECO:0000256" key="8">
    <source>
        <dbReference type="ARBA" id="ARBA00038436"/>
    </source>
</evidence>
<evidence type="ECO:0000259" key="10">
    <source>
        <dbReference type="Pfam" id="PF04290"/>
    </source>
</evidence>
<comment type="subcellular location">
    <subcellularLocation>
        <location evidence="1 9">Cell inner membrane</location>
        <topology evidence="1 9">Multi-pass membrane protein</topology>
    </subcellularLocation>
</comment>
<dbReference type="GO" id="GO:0022857">
    <property type="term" value="F:transmembrane transporter activity"/>
    <property type="evidence" value="ECO:0007669"/>
    <property type="project" value="UniProtKB-UniRule"/>
</dbReference>
<reference evidence="11 12" key="1">
    <citation type="journal article" date="2012" name="J. Bacteriol.">
        <title>Genome Sequence of Nitratireductor indicus Type Strain C115.</title>
        <authorList>
            <person name="Lai Q."/>
            <person name="Li G."/>
            <person name="Yu Z."/>
            <person name="Shao Z."/>
        </authorList>
    </citation>
    <scope>NUCLEOTIDE SEQUENCE [LARGE SCALE GENOMIC DNA]</scope>
    <source>
        <strain evidence="11 12">C115</strain>
    </source>
</reference>
<evidence type="ECO:0000256" key="5">
    <source>
        <dbReference type="ARBA" id="ARBA00022692"/>
    </source>
</evidence>
<dbReference type="GO" id="GO:0015740">
    <property type="term" value="P:C4-dicarboxylate transport"/>
    <property type="evidence" value="ECO:0007669"/>
    <property type="project" value="TreeGrafter"/>
</dbReference>
<evidence type="ECO:0000256" key="4">
    <source>
        <dbReference type="ARBA" id="ARBA00022519"/>
    </source>
</evidence>
<dbReference type="Pfam" id="PF04290">
    <property type="entry name" value="DctQ"/>
    <property type="match status" value="1"/>
</dbReference>
<evidence type="ECO:0000313" key="12">
    <source>
        <dbReference type="Proteomes" id="UP000007374"/>
    </source>
</evidence>
<dbReference type="InterPro" id="IPR007387">
    <property type="entry name" value="TRAP_DctQ"/>
</dbReference>
<feature type="transmembrane region" description="Helical" evidence="9">
    <location>
        <begin position="42"/>
        <end position="65"/>
    </location>
</feature>
<evidence type="ECO:0000313" key="11">
    <source>
        <dbReference type="EMBL" id="EKF40781.1"/>
    </source>
</evidence>
<comment type="subunit">
    <text evidence="9">The complex comprises the extracytoplasmic solute receptor protein and the two transmembrane proteins.</text>
</comment>
<comment type="function">
    <text evidence="9">Part of the tripartite ATP-independent periplasmic (TRAP) transport system.</text>
</comment>
<keyword evidence="7 9" id="KW-0472">Membrane</keyword>
<gene>
    <name evidence="11" type="ORF">NA8A_19288</name>
</gene>
<keyword evidence="2 9" id="KW-0813">Transport</keyword>
<evidence type="ECO:0000256" key="9">
    <source>
        <dbReference type="RuleBase" id="RU369079"/>
    </source>
</evidence>
<dbReference type="PATRIC" id="fig|1231190.3.peg.3985"/>
<accession>K2P0C8</accession>
<keyword evidence="12" id="KW-1185">Reference proteome</keyword>
<dbReference type="STRING" id="721133.SAMN05216176_11362"/>
<feature type="transmembrane region" description="Helical" evidence="9">
    <location>
        <begin position="12"/>
        <end position="30"/>
    </location>
</feature>
<feature type="transmembrane region" description="Helical" evidence="9">
    <location>
        <begin position="85"/>
        <end position="107"/>
    </location>
</feature>
<name>K2P0C8_9HYPH</name>
<keyword evidence="4 9" id="KW-0997">Cell inner membrane</keyword>
<dbReference type="OrthoDB" id="7843639at2"/>
<dbReference type="AlphaFoldDB" id="K2P0C8"/>
<comment type="caution">
    <text evidence="11">The sequence shown here is derived from an EMBL/GenBank/DDBJ whole genome shotgun (WGS) entry which is preliminary data.</text>
</comment>
<evidence type="ECO:0000256" key="6">
    <source>
        <dbReference type="ARBA" id="ARBA00022989"/>
    </source>
</evidence>
<evidence type="ECO:0000256" key="3">
    <source>
        <dbReference type="ARBA" id="ARBA00022475"/>
    </source>
</evidence>